<keyword evidence="15" id="KW-0675">Receptor</keyword>
<evidence type="ECO:0000256" key="7">
    <source>
        <dbReference type="ARBA" id="ARBA00023136"/>
    </source>
</evidence>
<dbReference type="InterPro" id="IPR012910">
    <property type="entry name" value="Plug_dom"/>
</dbReference>
<name>A0ABU1RTL1_9GAMM</name>
<comment type="subcellular location">
    <subcellularLocation>
        <location evidence="1 9">Cell outer membrane</location>
        <topology evidence="1 9">Multi-pass membrane protein</topology>
    </subcellularLocation>
</comment>
<keyword evidence="16" id="KW-1185">Reference proteome</keyword>
<comment type="caution">
    <text evidence="15">The sequence shown here is derived from an EMBL/GenBank/DDBJ whole genome shotgun (WGS) entry which is preliminary data.</text>
</comment>
<gene>
    <name evidence="15" type="ORF">J2W94_002393</name>
</gene>
<evidence type="ECO:0000256" key="12">
    <source>
        <dbReference type="SAM" id="SignalP"/>
    </source>
</evidence>
<protein>
    <submittedName>
        <fullName evidence="15">Outer membrane receptor protein involved in Fe transport</fullName>
    </submittedName>
</protein>
<keyword evidence="5 12" id="KW-0732">Signal</keyword>
<dbReference type="Pfam" id="PF00593">
    <property type="entry name" value="TonB_dep_Rec_b-barrel"/>
    <property type="match status" value="1"/>
</dbReference>
<dbReference type="SUPFAM" id="SSF56935">
    <property type="entry name" value="Porins"/>
    <property type="match status" value="1"/>
</dbReference>
<feature type="chain" id="PRO_5045056183" evidence="12">
    <location>
        <begin position="49"/>
        <end position="976"/>
    </location>
</feature>
<dbReference type="EMBL" id="JAVDTT010000002">
    <property type="protein sequence ID" value="MDR6842108.1"/>
    <property type="molecule type" value="Genomic_DNA"/>
</dbReference>
<evidence type="ECO:0000313" key="15">
    <source>
        <dbReference type="EMBL" id="MDR6842108.1"/>
    </source>
</evidence>
<dbReference type="Proteomes" id="UP001254759">
    <property type="component" value="Unassembled WGS sequence"/>
</dbReference>
<proteinExistence type="inferred from homology"/>
<evidence type="ECO:0000256" key="3">
    <source>
        <dbReference type="ARBA" id="ARBA00022452"/>
    </source>
</evidence>
<evidence type="ECO:0000256" key="4">
    <source>
        <dbReference type="ARBA" id="ARBA00022692"/>
    </source>
</evidence>
<evidence type="ECO:0000256" key="5">
    <source>
        <dbReference type="ARBA" id="ARBA00022729"/>
    </source>
</evidence>
<keyword evidence="4 9" id="KW-0812">Transmembrane</keyword>
<keyword evidence="3 9" id="KW-1134">Transmembrane beta strand</keyword>
<keyword evidence="8 9" id="KW-0998">Cell outer membrane</keyword>
<keyword evidence="2 9" id="KW-0813">Transport</keyword>
<dbReference type="PANTHER" id="PTHR47234:SF2">
    <property type="entry name" value="TONB-DEPENDENT RECEPTOR"/>
    <property type="match status" value="1"/>
</dbReference>
<organism evidence="15 16">
    <name type="scientific">Pseudoxanthomonas sacheonensis</name>
    <dbReference type="NCBI Taxonomy" id="443615"/>
    <lineage>
        <taxon>Bacteria</taxon>
        <taxon>Pseudomonadati</taxon>
        <taxon>Pseudomonadota</taxon>
        <taxon>Gammaproteobacteria</taxon>
        <taxon>Lysobacterales</taxon>
        <taxon>Lysobacteraceae</taxon>
        <taxon>Pseudoxanthomonas</taxon>
    </lineage>
</organism>
<evidence type="ECO:0000256" key="8">
    <source>
        <dbReference type="ARBA" id="ARBA00023237"/>
    </source>
</evidence>
<evidence type="ECO:0000256" key="2">
    <source>
        <dbReference type="ARBA" id="ARBA00022448"/>
    </source>
</evidence>
<dbReference type="InterPro" id="IPR000531">
    <property type="entry name" value="Beta-barrel_TonB"/>
</dbReference>
<evidence type="ECO:0000256" key="1">
    <source>
        <dbReference type="ARBA" id="ARBA00004571"/>
    </source>
</evidence>
<dbReference type="InterPro" id="IPR036942">
    <property type="entry name" value="Beta-barrel_TonB_sf"/>
</dbReference>
<dbReference type="InterPro" id="IPR037066">
    <property type="entry name" value="Plug_dom_sf"/>
</dbReference>
<evidence type="ECO:0000256" key="10">
    <source>
        <dbReference type="PROSITE-ProRule" id="PRU10143"/>
    </source>
</evidence>
<feature type="signal peptide" evidence="12">
    <location>
        <begin position="1"/>
        <end position="48"/>
    </location>
</feature>
<keyword evidence="6 10" id="KW-0798">TonB box</keyword>
<comment type="similarity">
    <text evidence="9 11">Belongs to the TonB-dependent receptor family.</text>
</comment>
<evidence type="ECO:0000256" key="6">
    <source>
        <dbReference type="ARBA" id="ARBA00023077"/>
    </source>
</evidence>
<dbReference type="InterPro" id="IPR039426">
    <property type="entry name" value="TonB-dep_rcpt-like"/>
</dbReference>
<evidence type="ECO:0000256" key="9">
    <source>
        <dbReference type="PROSITE-ProRule" id="PRU01360"/>
    </source>
</evidence>
<evidence type="ECO:0000313" key="16">
    <source>
        <dbReference type="Proteomes" id="UP001254759"/>
    </source>
</evidence>
<dbReference type="Gene3D" id="2.170.130.10">
    <property type="entry name" value="TonB-dependent receptor, plug domain"/>
    <property type="match status" value="1"/>
</dbReference>
<accession>A0ABU1RTL1</accession>
<evidence type="ECO:0000259" key="13">
    <source>
        <dbReference type="Pfam" id="PF00593"/>
    </source>
</evidence>
<dbReference type="Gene3D" id="2.40.170.20">
    <property type="entry name" value="TonB-dependent receptor, beta-barrel domain"/>
    <property type="match status" value="1"/>
</dbReference>
<evidence type="ECO:0000256" key="11">
    <source>
        <dbReference type="RuleBase" id="RU003357"/>
    </source>
</evidence>
<dbReference type="PANTHER" id="PTHR47234">
    <property type="match status" value="1"/>
</dbReference>
<dbReference type="CDD" id="cd01347">
    <property type="entry name" value="ligand_gated_channel"/>
    <property type="match status" value="1"/>
</dbReference>
<keyword evidence="7 9" id="KW-0472">Membrane</keyword>
<dbReference type="Pfam" id="PF07715">
    <property type="entry name" value="Plug"/>
    <property type="match status" value="1"/>
</dbReference>
<dbReference type="PROSITE" id="PS00430">
    <property type="entry name" value="TONB_DEPENDENT_REC_1"/>
    <property type="match status" value="1"/>
</dbReference>
<evidence type="ECO:0000259" key="14">
    <source>
        <dbReference type="Pfam" id="PF07715"/>
    </source>
</evidence>
<dbReference type="InterPro" id="IPR010916">
    <property type="entry name" value="TonB_box_CS"/>
</dbReference>
<feature type="short sequence motif" description="TonB box" evidence="10">
    <location>
        <begin position="65"/>
        <end position="71"/>
    </location>
</feature>
<feature type="domain" description="TonB-dependent receptor-like beta-barrel" evidence="13">
    <location>
        <begin position="387"/>
        <end position="938"/>
    </location>
</feature>
<feature type="domain" description="TonB-dependent receptor plug" evidence="14">
    <location>
        <begin position="79"/>
        <end position="184"/>
    </location>
</feature>
<sequence length="976" mass="104071">MRSAEIMLAPSRHHHLAIPFLAVPRPRATLVRAITVALILAAACSAQAQETPTAESAGDATTLDSVTVTGSRIRRVDTETANPVTTIGREAIEATGKATLGDLIQELPAIAGNATNPNVNNGGGTGASAVSLRGLGEKRTLVLVNGVRLAYNDINSIPAAMVERVEVLGDGASAVYGSDAIGGVVNFILRDRFEGVQASADFGQTSRGDGSRRNYSLTAGHAWDRASVVGGVSYHKIDEVSAAQRAFSKDALNLVNGEAVRQGSSATPFGTISFNDGSAEAAALAASAGCSRVTLDSATGSGPTDRGDYHCYDATADSFNYQPFNLLQTPQERTNAFVLGSFRLTDNLEAYGNAYFTKTHSASIIAPVPIFAIGDNFLVSENSYYNPFGINFGADRATGTTYNTFNTRLVSLGNRQYEYNTYNLQTNAGLRGGFGDSSWQWDANFNYGQVRQKSINNGFLNYAAFNQAVGPSFLDSDGVVKCGAAGAVIAGCTPIDIFNTNDPATVEALKAMVVNPISTSTYTVKQFEANANGNLFDLPAGTVNLAVGLSYRKESTSTKTDDLAVADLEGLCGVVEFCTTVLNGSFNVKEAYAETLIPLLADKPFAHALNLSIGTRFSDYDSVGSTTNSKLALEWRPIENLLLRGTVSEVFRAPNINELYAGIGGDAASAIDPCNGYTGGNDVACANVPTDGSYQQADPQVSGRTSGALVAGYDGLKPETGKSYDFGVVYDPKWLEGLSLSADVWRINLVDTIATVSAQTVLNQCYANSASAFCPLIHRNGNGTIYYIGEPTVNLGQLWTKGVDFGANYRLPDTRWGSFNASLNGTYVARYDINPDPTDPGTVVIHSAGKYTYSYGNFPRIRALGTLTWKQGPWSAAWRIRYVGHTSIGSTDARQNLSADSALPAVERGIGSYAYHNLQGGYDFSDWHTRVDVGVDNLGDKQPPLFYNNNANNGNTDVTTYDVLGRYWWARVTVTF</sequence>
<reference evidence="15 16" key="1">
    <citation type="submission" date="2023-07" db="EMBL/GenBank/DDBJ databases">
        <title>Sorghum-associated microbial communities from plants grown in Nebraska, USA.</title>
        <authorList>
            <person name="Schachtman D."/>
        </authorList>
    </citation>
    <scope>NUCLEOTIDE SEQUENCE [LARGE SCALE GENOMIC DNA]</scope>
    <source>
        <strain evidence="15 16">BE107</strain>
    </source>
</reference>
<dbReference type="PROSITE" id="PS52016">
    <property type="entry name" value="TONB_DEPENDENT_REC_3"/>
    <property type="match status" value="1"/>
</dbReference>